<dbReference type="InterPro" id="IPR027417">
    <property type="entry name" value="P-loop_NTPase"/>
</dbReference>
<name>A0A0G1AGE2_9BACT</name>
<dbReference type="AlphaFoldDB" id="A0A0G1AGE2"/>
<dbReference type="Gene3D" id="3.40.50.300">
    <property type="entry name" value="P-loop containing nucleotide triphosphate hydrolases"/>
    <property type="match status" value="1"/>
</dbReference>
<protein>
    <recommendedName>
        <fullName evidence="3">Adenylate kinase</fullName>
    </recommendedName>
</protein>
<accession>A0A0G1AGE2</accession>
<comment type="caution">
    <text evidence="1">The sequence shown here is derived from an EMBL/GenBank/DDBJ whole genome shotgun (WGS) entry which is preliminary data.</text>
</comment>
<sequence length="91" mass="9935">MQPQTFVFFGIVGSGKGTQVKLLTDFLKARDVRETVYAGTGESFRKLLSSDTYVGSLIKDSMARGELIADFLTNAIFTTPAPLLSLKSLKK</sequence>
<proteinExistence type="predicted"/>
<dbReference type="Proteomes" id="UP000033949">
    <property type="component" value="Unassembled WGS sequence"/>
</dbReference>
<evidence type="ECO:0000313" key="2">
    <source>
        <dbReference type="Proteomes" id="UP000033949"/>
    </source>
</evidence>
<organism evidence="1 2">
    <name type="scientific">Candidatus Nomurabacteria bacterium GW2011_GWC2_41_8</name>
    <dbReference type="NCBI Taxonomy" id="1618755"/>
    <lineage>
        <taxon>Bacteria</taxon>
        <taxon>Candidatus Nomuraibacteriota</taxon>
    </lineage>
</organism>
<dbReference type="SUPFAM" id="SSF52540">
    <property type="entry name" value="P-loop containing nucleoside triphosphate hydrolases"/>
    <property type="match status" value="1"/>
</dbReference>
<dbReference type="EMBL" id="LCCC01000007">
    <property type="protein sequence ID" value="KKS24368.1"/>
    <property type="molecule type" value="Genomic_DNA"/>
</dbReference>
<dbReference type="Pfam" id="PF00406">
    <property type="entry name" value="ADK"/>
    <property type="match status" value="1"/>
</dbReference>
<gene>
    <name evidence="1" type="ORF">UU82_C0007G0039</name>
</gene>
<evidence type="ECO:0008006" key="3">
    <source>
        <dbReference type="Google" id="ProtNLM"/>
    </source>
</evidence>
<evidence type="ECO:0000313" key="1">
    <source>
        <dbReference type="EMBL" id="KKS24368.1"/>
    </source>
</evidence>
<reference evidence="1 2" key="1">
    <citation type="journal article" date="2015" name="Nature">
        <title>rRNA introns, odd ribosomes, and small enigmatic genomes across a large radiation of phyla.</title>
        <authorList>
            <person name="Brown C.T."/>
            <person name="Hug L.A."/>
            <person name="Thomas B.C."/>
            <person name="Sharon I."/>
            <person name="Castelle C.J."/>
            <person name="Singh A."/>
            <person name="Wilkins M.J."/>
            <person name="Williams K.H."/>
            <person name="Banfield J.F."/>
        </authorList>
    </citation>
    <scope>NUCLEOTIDE SEQUENCE [LARGE SCALE GENOMIC DNA]</scope>
</reference>